<dbReference type="STRING" id="1522189.A0A316VZX2"/>
<dbReference type="PROSITE" id="PS00018">
    <property type="entry name" value="EF_HAND_1"/>
    <property type="match status" value="2"/>
</dbReference>
<dbReference type="InParanoid" id="A0A316VZX2"/>
<dbReference type="SUPFAM" id="SSF47473">
    <property type="entry name" value="EF-hand"/>
    <property type="match status" value="1"/>
</dbReference>
<dbReference type="EMBL" id="KZ819372">
    <property type="protein sequence ID" value="PWN43217.1"/>
    <property type="molecule type" value="Genomic_DNA"/>
</dbReference>
<comment type="subcellular location">
    <subcellularLocation>
        <location evidence="1">Mitochondrion inner membrane</location>
        <topology evidence="1">Peripheral membrane protein</topology>
        <orientation evidence="1">Intermembrane side</orientation>
    </subcellularLocation>
</comment>
<dbReference type="InterPro" id="IPR023753">
    <property type="entry name" value="FAD/NAD-binding_dom"/>
</dbReference>
<keyword evidence="9" id="KW-0812">Transmembrane</keyword>
<evidence type="ECO:0000256" key="1">
    <source>
        <dbReference type="ARBA" id="ARBA00004137"/>
    </source>
</evidence>
<reference evidence="11 12" key="1">
    <citation type="journal article" date="2018" name="Mol. Biol. Evol.">
        <title>Broad Genomic Sampling Reveals a Smut Pathogenic Ancestry of the Fungal Clade Ustilaginomycotina.</title>
        <authorList>
            <person name="Kijpornyongpan T."/>
            <person name="Mondo S.J."/>
            <person name="Barry K."/>
            <person name="Sandor L."/>
            <person name="Lee J."/>
            <person name="Lipzen A."/>
            <person name="Pangilinan J."/>
            <person name="LaButti K."/>
            <person name="Hainaut M."/>
            <person name="Henrissat B."/>
            <person name="Grigoriev I.V."/>
            <person name="Spatafora J.W."/>
            <person name="Aime M.C."/>
        </authorList>
    </citation>
    <scope>NUCLEOTIDE SEQUENCE [LARGE SCALE GENOMIC DNA]</scope>
    <source>
        <strain evidence="11 12">MCA 4658</strain>
    </source>
</reference>
<dbReference type="InterPro" id="IPR018247">
    <property type="entry name" value="EF_Hand_1_Ca_BS"/>
</dbReference>
<dbReference type="CDD" id="cd00051">
    <property type="entry name" value="EFh"/>
    <property type="match status" value="1"/>
</dbReference>
<dbReference type="InterPro" id="IPR002048">
    <property type="entry name" value="EF_hand_dom"/>
</dbReference>
<keyword evidence="12" id="KW-1185">Reference proteome</keyword>
<evidence type="ECO:0000313" key="12">
    <source>
        <dbReference type="Proteomes" id="UP000245783"/>
    </source>
</evidence>
<keyword evidence="3" id="KW-0285">Flavoprotein</keyword>
<dbReference type="InterPro" id="IPR045024">
    <property type="entry name" value="NDH-2"/>
</dbReference>
<dbReference type="GO" id="GO:0005509">
    <property type="term" value="F:calcium ion binding"/>
    <property type="evidence" value="ECO:0007669"/>
    <property type="project" value="InterPro"/>
</dbReference>
<feature type="domain" description="EF-hand" evidence="10">
    <location>
        <begin position="534"/>
        <end position="569"/>
    </location>
</feature>
<dbReference type="PANTHER" id="PTHR43706">
    <property type="entry name" value="NADH DEHYDROGENASE"/>
    <property type="match status" value="1"/>
</dbReference>
<proteinExistence type="inferred from homology"/>
<dbReference type="Pfam" id="PF13499">
    <property type="entry name" value="EF-hand_7"/>
    <property type="match status" value="1"/>
</dbReference>
<evidence type="ECO:0000256" key="3">
    <source>
        <dbReference type="ARBA" id="ARBA00022630"/>
    </source>
</evidence>
<dbReference type="Proteomes" id="UP000245783">
    <property type="component" value="Unassembled WGS sequence"/>
</dbReference>
<keyword evidence="6" id="KW-0809">Transit peptide</keyword>
<dbReference type="InterPro" id="IPR011992">
    <property type="entry name" value="EF-hand-dom_pair"/>
</dbReference>
<dbReference type="Pfam" id="PF07992">
    <property type="entry name" value="Pyr_redox_2"/>
    <property type="match status" value="1"/>
</dbReference>
<feature type="transmembrane region" description="Helical" evidence="9">
    <location>
        <begin position="75"/>
        <end position="96"/>
    </location>
</feature>
<dbReference type="GeneID" id="37035597"/>
<dbReference type="InterPro" id="IPR054585">
    <property type="entry name" value="NDH2-like_C"/>
</dbReference>
<evidence type="ECO:0000259" key="10">
    <source>
        <dbReference type="PROSITE" id="PS50222"/>
    </source>
</evidence>
<keyword evidence="8" id="KW-0520">NAD</keyword>
<evidence type="ECO:0000313" key="11">
    <source>
        <dbReference type="EMBL" id="PWN43217.1"/>
    </source>
</evidence>
<accession>A0A316VZX2</accession>
<feature type="domain" description="EF-hand" evidence="10">
    <location>
        <begin position="493"/>
        <end position="528"/>
    </location>
</feature>
<evidence type="ECO:0000256" key="6">
    <source>
        <dbReference type="ARBA" id="ARBA00022946"/>
    </source>
</evidence>
<keyword evidence="9" id="KW-0472">Membrane</keyword>
<evidence type="ECO:0000256" key="8">
    <source>
        <dbReference type="ARBA" id="ARBA00023027"/>
    </source>
</evidence>
<dbReference type="PANTHER" id="PTHR43706:SF50">
    <property type="entry name" value="NADH DEHYDROGENASE (UBIQUINONE)-RELATED"/>
    <property type="match status" value="1"/>
</dbReference>
<name>A0A316VZX2_9BASI</name>
<evidence type="ECO:0000256" key="4">
    <source>
        <dbReference type="ARBA" id="ARBA00022827"/>
    </source>
</evidence>
<dbReference type="SMART" id="SM00054">
    <property type="entry name" value="EFh"/>
    <property type="match status" value="2"/>
</dbReference>
<dbReference type="GO" id="GO:0003954">
    <property type="term" value="F:NADH dehydrogenase activity"/>
    <property type="evidence" value="ECO:0007669"/>
    <property type="project" value="InterPro"/>
</dbReference>
<dbReference type="GO" id="GO:0005743">
    <property type="term" value="C:mitochondrial inner membrane"/>
    <property type="evidence" value="ECO:0007669"/>
    <property type="project" value="UniProtKB-SubCell"/>
</dbReference>
<dbReference type="OrthoDB" id="5376590at2759"/>
<evidence type="ECO:0000256" key="7">
    <source>
        <dbReference type="ARBA" id="ARBA00023002"/>
    </source>
</evidence>
<evidence type="ECO:0000256" key="2">
    <source>
        <dbReference type="ARBA" id="ARBA00005272"/>
    </source>
</evidence>
<dbReference type="PROSITE" id="PS50222">
    <property type="entry name" value="EF_HAND_2"/>
    <property type="match status" value="2"/>
</dbReference>
<keyword evidence="9" id="KW-1133">Transmembrane helix</keyword>
<dbReference type="InterPro" id="IPR036188">
    <property type="entry name" value="FAD/NAD-bd_sf"/>
</dbReference>
<dbReference type="Pfam" id="PF22366">
    <property type="entry name" value="NDH2_C"/>
    <property type="match status" value="1"/>
</dbReference>
<dbReference type="RefSeq" id="XP_025370377.1">
    <property type="nucleotide sequence ID" value="XM_025513727.1"/>
</dbReference>
<dbReference type="SUPFAM" id="SSF51905">
    <property type="entry name" value="FAD/NAD(P)-binding domain"/>
    <property type="match status" value="2"/>
</dbReference>
<evidence type="ECO:0000256" key="9">
    <source>
        <dbReference type="SAM" id="Phobius"/>
    </source>
</evidence>
<sequence length="695" mass="76652">MLPSNCALAGPRTLVSTLSRPARFALPTRSPLPAARLLVRCRSPSTIRLASTEVPGASTPKSNTKRSFPVRAFRFTVFTAGSVVFGLTTVLGVILAHDALTYRESHLDGVPTSPLALHPLPGGPKGLPVVSHWVEGEEDERAKRISQKERLVVVGGGWGAVSLLSTLDPEKYQVTVVAPSNFYLFTPLLPSATVGTVEPRSLVEPLRKVIARHHGHYVQGRAVDAVMGEAMPADRGGSDRLLEVEVINDHTALEGPGEQGAGGKRVYIPYDRLVVAVGSVTNTHGVPGLEHCFHLKTVQDARRIRSHIMDNLEIASLPTTTQEERDRLLSFVISGGGPTGVETAAEIYDMLNEDVLDYFPKLLRASAKVHLIQSREHILNTYSEAISQFAEKKFARDEVDIITSARVKRVEKDKVVYTKKDPETGKVTEYEVPSGFTLWSTGIAMSPFTKRLTELLPNQSHLKALQIDSHLRVKGAPLGSVYALGDASTIDTRLIDYLYEFVDKCDTDHDGKLTMPEFQALANEVGRKFPIASKHFQKLQDMFEKYDVDHDGKLNLNEIASMFLETQNKMTALPATAQVASQQGAYLARKLNKLARKRDAGEDMNPHDAEDVFDVDETYYKPFKYTNLGSLAYVGNAAAFDLPLPEPLGSLAGGLLAMYAWRSFYLSEQVSTRTRLLLLMDYVRRGLYGRDLSRL</sequence>
<comment type="similarity">
    <text evidence="2">Belongs to the NADH dehydrogenase family.</text>
</comment>
<keyword evidence="4" id="KW-0274">FAD</keyword>
<dbReference type="Gene3D" id="3.50.50.100">
    <property type="match status" value="2"/>
</dbReference>
<keyword evidence="7" id="KW-0560">Oxidoreductase</keyword>
<keyword evidence="5" id="KW-0106">Calcium</keyword>
<organism evidence="11 12">
    <name type="scientific">Ceraceosorus guamensis</name>
    <dbReference type="NCBI Taxonomy" id="1522189"/>
    <lineage>
        <taxon>Eukaryota</taxon>
        <taxon>Fungi</taxon>
        <taxon>Dikarya</taxon>
        <taxon>Basidiomycota</taxon>
        <taxon>Ustilaginomycotina</taxon>
        <taxon>Exobasidiomycetes</taxon>
        <taxon>Ceraceosorales</taxon>
        <taxon>Ceraceosoraceae</taxon>
        <taxon>Ceraceosorus</taxon>
    </lineage>
</organism>
<dbReference type="AlphaFoldDB" id="A0A316VZX2"/>
<protein>
    <submittedName>
        <fullName evidence="11">Putative NADH dehydrogenase, 64 kd subunit, mitochondrial</fullName>
    </submittedName>
</protein>
<gene>
    <name evidence="11" type="ORF">IE81DRAFT_322719</name>
</gene>
<evidence type="ECO:0000256" key="5">
    <source>
        <dbReference type="ARBA" id="ARBA00022837"/>
    </source>
</evidence>